<dbReference type="Gene3D" id="2.20.70.10">
    <property type="match status" value="1"/>
</dbReference>
<keyword evidence="3" id="KW-1185">Reference proteome</keyword>
<comment type="caution">
    <text evidence="2">The sequence shown here is derived from an EMBL/GenBank/DDBJ whole genome shotgun (WGS) entry which is preliminary data.</text>
</comment>
<dbReference type="SMART" id="SM00456">
    <property type="entry name" value="WW"/>
    <property type="match status" value="1"/>
</dbReference>
<dbReference type="SUPFAM" id="SSF51045">
    <property type="entry name" value="WW domain"/>
    <property type="match status" value="1"/>
</dbReference>
<name>A0A9W7TRS2_TRIRA</name>
<evidence type="ECO:0000313" key="3">
    <source>
        <dbReference type="Proteomes" id="UP001059041"/>
    </source>
</evidence>
<dbReference type="PROSITE" id="PS01159">
    <property type="entry name" value="WW_DOMAIN_1"/>
    <property type="match status" value="1"/>
</dbReference>
<accession>A0A9W7TRS2</accession>
<dbReference type="PROSITE" id="PS50020">
    <property type="entry name" value="WW_DOMAIN_2"/>
    <property type="match status" value="1"/>
</dbReference>
<protein>
    <submittedName>
        <fullName evidence="2">Growth arrest-specific protein 7-like</fullName>
    </submittedName>
</protein>
<dbReference type="Pfam" id="PF00397">
    <property type="entry name" value="WW"/>
    <property type="match status" value="1"/>
</dbReference>
<dbReference type="CDD" id="cd00201">
    <property type="entry name" value="WW"/>
    <property type="match status" value="1"/>
</dbReference>
<dbReference type="InterPro" id="IPR001202">
    <property type="entry name" value="WW_dom"/>
</dbReference>
<gene>
    <name evidence="2" type="ORF">IRJ41_024677</name>
</gene>
<dbReference type="EMBL" id="JAFHDT010000011">
    <property type="protein sequence ID" value="KAI7804130.1"/>
    <property type="molecule type" value="Genomic_DNA"/>
</dbReference>
<evidence type="ECO:0000259" key="1">
    <source>
        <dbReference type="PROSITE" id="PS50020"/>
    </source>
</evidence>
<dbReference type="Proteomes" id="UP001059041">
    <property type="component" value="Linkage Group LG11"/>
</dbReference>
<feature type="domain" description="WW" evidence="1">
    <location>
        <begin position="17"/>
        <end position="50"/>
    </location>
</feature>
<organism evidence="2 3">
    <name type="scientific">Triplophysa rosa</name>
    <name type="common">Cave loach</name>
    <dbReference type="NCBI Taxonomy" id="992332"/>
    <lineage>
        <taxon>Eukaryota</taxon>
        <taxon>Metazoa</taxon>
        <taxon>Chordata</taxon>
        <taxon>Craniata</taxon>
        <taxon>Vertebrata</taxon>
        <taxon>Euteleostomi</taxon>
        <taxon>Actinopterygii</taxon>
        <taxon>Neopterygii</taxon>
        <taxon>Teleostei</taxon>
        <taxon>Ostariophysi</taxon>
        <taxon>Cypriniformes</taxon>
        <taxon>Nemacheilidae</taxon>
        <taxon>Triplophysa</taxon>
    </lineage>
</organism>
<dbReference type="AlphaFoldDB" id="A0A9W7TRS2"/>
<reference evidence="2" key="1">
    <citation type="submission" date="2021-02" db="EMBL/GenBank/DDBJ databases">
        <title>Comparative genomics reveals that relaxation of natural selection precedes convergent phenotypic evolution of cavefish.</title>
        <authorList>
            <person name="Peng Z."/>
        </authorList>
    </citation>
    <scope>NUCLEOTIDE SEQUENCE</scope>
    <source>
        <tissue evidence="2">Muscle</tissue>
    </source>
</reference>
<sequence>QQSVDSCSAPAEEVKSVSLPAIWKSYRSPEGRKYYVNTSTNETTWERPCDSTTTFRITSHRNSVHGRHALGATGNVLEHPDVFKRKTSMNNQVQSIYTYSTVIVSMYLKEHTSHSNIPLLLRFR</sequence>
<evidence type="ECO:0000313" key="2">
    <source>
        <dbReference type="EMBL" id="KAI7804130.1"/>
    </source>
</evidence>
<proteinExistence type="predicted"/>
<feature type="non-terminal residue" evidence="2">
    <location>
        <position position="124"/>
    </location>
</feature>
<dbReference type="InterPro" id="IPR036020">
    <property type="entry name" value="WW_dom_sf"/>
</dbReference>